<dbReference type="Gene3D" id="1.20.1520.10">
    <property type="entry name" value="ADP-ribosylation factor-like 2-binding protein, domain"/>
    <property type="match status" value="1"/>
</dbReference>
<reference evidence="14" key="1">
    <citation type="journal article" date="2010" name="Nature">
        <title>The Amphimedon queenslandica genome and the evolution of animal complexity.</title>
        <authorList>
            <person name="Srivastava M."/>
            <person name="Simakov O."/>
            <person name="Chapman J."/>
            <person name="Fahey B."/>
            <person name="Gauthier M.E."/>
            <person name="Mitros T."/>
            <person name="Richards G.S."/>
            <person name="Conaco C."/>
            <person name="Dacre M."/>
            <person name="Hellsten U."/>
            <person name="Larroux C."/>
            <person name="Putnam N.H."/>
            <person name="Stanke M."/>
            <person name="Adamska M."/>
            <person name="Darling A."/>
            <person name="Degnan S.M."/>
            <person name="Oakley T.H."/>
            <person name="Plachetzki D.C."/>
            <person name="Zhai Y."/>
            <person name="Adamski M."/>
            <person name="Calcino A."/>
            <person name="Cummins S.F."/>
            <person name="Goodstein D.M."/>
            <person name="Harris C."/>
            <person name="Jackson D.J."/>
            <person name="Leys S.P."/>
            <person name="Shu S."/>
            <person name="Woodcroft B.J."/>
            <person name="Vervoort M."/>
            <person name="Kosik K.S."/>
            <person name="Manning G."/>
            <person name="Degnan B.M."/>
            <person name="Rokhsar D.S."/>
        </authorList>
    </citation>
    <scope>NUCLEOTIDE SEQUENCE [LARGE SCALE GENOMIC DNA]</scope>
</reference>
<evidence type="ECO:0000256" key="6">
    <source>
        <dbReference type="ARBA" id="ARBA00023054"/>
    </source>
</evidence>
<keyword evidence="14" id="KW-1185">Reference proteome</keyword>
<dbReference type="InterPro" id="IPR038888">
    <property type="entry name" value="CFAP36"/>
</dbReference>
<feature type="compositionally biased region" description="Polar residues" evidence="11">
    <location>
        <begin position="234"/>
        <end position="243"/>
    </location>
</feature>
<feature type="compositionally biased region" description="Basic residues" evidence="11">
    <location>
        <begin position="129"/>
        <end position="140"/>
    </location>
</feature>
<protein>
    <recommendedName>
        <fullName evidence="4">Cilia- and flagella-associated protein 36</fullName>
    </recommendedName>
    <alternativeName>
        <fullName evidence="9">Coiled-coil domain-containing protein 104</fullName>
    </alternativeName>
</protein>
<dbReference type="Proteomes" id="UP000007879">
    <property type="component" value="Unassembled WGS sequence"/>
</dbReference>
<evidence type="ECO:0000256" key="3">
    <source>
        <dbReference type="ARBA" id="ARBA00007460"/>
    </source>
</evidence>
<feature type="region of interest" description="Disordered" evidence="11">
    <location>
        <begin position="364"/>
        <end position="384"/>
    </location>
</feature>
<keyword evidence="8" id="KW-0966">Cell projection</keyword>
<dbReference type="PANTHER" id="PTHR21532:SF0">
    <property type="entry name" value="CILIA- AND FLAGELLA-ASSOCIATED PROTEIN 36"/>
    <property type="match status" value="1"/>
</dbReference>
<comment type="subcellular location">
    <subcellularLocation>
        <location evidence="1">Cell projection</location>
        <location evidence="1">Cilium</location>
    </subcellularLocation>
    <subcellularLocation>
        <location evidence="2">Cytoplasm</location>
    </subcellularLocation>
</comment>
<dbReference type="InterPro" id="IPR042541">
    <property type="entry name" value="BART_sf"/>
</dbReference>
<feature type="region of interest" description="Disordered" evidence="11">
    <location>
        <begin position="402"/>
        <end position="475"/>
    </location>
</feature>
<evidence type="ECO:0000256" key="5">
    <source>
        <dbReference type="ARBA" id="ARBA00022490"/>
    </source>
</evidence>
<evidence type="ECO:0000256" key="4">
    <source>
        <dbReference type="ARBA" id="ARBA00021815"/>
    </source>
</evidence>
<dbReference type="Pfam" id="PF11527">
    <property type="entry name" value="ARL2_Bind_BART"/>
    <property type="match status" value="1"/>
</dbReference>
<dbReference type="RefSeq" id="XP_011410493.1">
    <property type="nucleotide sequence ID" value="XM_011412191.2"/>
</dbReference>
<evidence type="ECO:0000256" key="10">
    <source>
        <dbReference type="SAM" id="Coils"/>
    </source>
</evidence>
<dbReference type="KEGG" id="aqu:105316906"/>
<feature type="region of interest" description="Disordered" evidence="11">
    <location>
        <begin position="225"/>
        <end position="351"/>
    </location>
</feature>
<accession>A0AAN0IVR8</accession>
<name>A0AAN0IVR8_AMPQE</name>
<feature type="domain" description="BART" evidence="12">
    <location>
        <begin position="2"/>
        <end position="114"/>
    </location>
</feature>
<proteinExistence type="inferred from homology"/>
<dbReference type="GeneID" id="105316906"/>
<feature type="compositionally biased region" description="Basic residues" evidence="11">
    <location>
        <begin position="451"/>
        <end position="464"/>
    </location>
</feature>
<feature type="compositionally biased region" description="Polar residues" evidence="11">
    <location>
        <begin position="367"/>
        <end position="380"/>
    </location>
</feature>
<dbReference type="AlphaFoldDB" id="A0AAN0IVR8"/>
<evidence type="ECO:0000256" key="7">
    <source>
        <dbReference type="ARBA" id="ARBA00023069"/>
    </source>
</evidence>
<feature type="compositionally biased region" description="Basic and acidic residues" evidence="11">
    <location>
        <begin position="439"/>
        <end position="450"/>
    </location>
</feature>
<feature type="compositionally biased region" description="Basic and acidic residues" evidence="11">
    <location>
        <begin position="244"/>
        <end position="259"/>
    </location>
</feature>
<comment type="similarity">
    <text evidence="3">Belongs to the CFAP36 family.</text>
</comment>
<evidence type="ECO:0000259" key="12">
    <source>
        <dbReference type="Pfam" id="PF11527"/>
    </source>
</evidence>
<dbReference type="PANTHER" id="PTHR21532">
    <property type="entry name" value="PHOSPHODIESTERASE HL"/>
    <property type="match status" value="1"/>
</dbReference>
<reference evidence="13" key="2">
    <citation type="submission" date="2024-06" db="UniProtKB">
        <authorList>
            <consortium name="EnsemblMetazoa"/>
        </authorList>
    </citation>
    <scope>IDENTIFICATION</scope>
</reference>
<evidence type="ECO:0000256" key="2">
    <source>
        <dbReference type="ARBA" id="ARBA00004496"/>
    </source>
</evidence>
<dbReference type="InterPro" id="IPR023379">
    <property type="entry name" value="BART_dom"/>
</dbReference>
<sequence>MDWLLEGLVQFLTSPLWKYHIEDFVDQNCLIFDAGEENKFTYTDVHHEYKAIVEKLLQNFFLQELHMTFSELMSACSDGFAKNKRFKELFKPLMAVEDFLLFKSIMVQRNIRLNEEAEKAFEKQQQAAKHNKYQLLSKKREKNENMKEKPTGATSEDTQYDDEELARILIESKIEYERQVSQEEEEFARLLRQATEESLKYYETEMKTQHYLNLPTAHVKATPLEDSVLPAPGDSQSPDIGSTTHEDIDPPHSPMRAEIEQDTVPPESTEESKATIPSVQNTTTAGSQSKATNSSVQNTTTAGSQSKATNSSVQGTTTTGPHEEESSITSTKPAIGVHINASESKDSTSQDSALLWLESAKAETAISHESTQVSHTVTRSSDLKTREDYLKAKRDSIIAKKKKERESELQDYLKANPKYTASEGVDTSSLETLEEASDEPSKPVELEYKKNNKGWRNKLSRKKPVLTPDVADKIK</sequence>
<feature type="compositionally biased region" description="Polar residues" evidence="11">
    <location>
        <begin position="275"/>
        <end position="320"/>
    </location>
</feature>
<evidence type="ECO:0000313" key="13">
    <source>
        <dbReference type="EnsemblMetazoa" id="XP_011410493.1"/>
    </source>
</evidence>
<evidence type="ECO:0000256" key="11">
    <source>
        <dbReference type="SAM" id="MobiDB-lite"/>
    </source>
</evidence>
<feature type="compositionally biased region" description="Basic and acidic residues" evidence="11">
    <location>
        <begin position="141"/>
        <end position="150"/>
    </location>
</feature>
<evidence type="ECO:0000313" key="14">
    <source>
        <dbReference type="Proteomes" id="UP000007879"/>
    </source>
</evidence>
<feature type="coiled-coil region" evidence="10">
    <location>
        <begin position="166"/>
        <end position="193"/>
    </location>
</feature>
<dbReference type="GO" id="GO:0097546">
    <property type="term" value="C:ciliary base"/>
    <property type="evidence" value="ECO:0007669"/>
    <property type="project" value="TreeGrafter"/>
</dbReference>
<dbReference type="EnsemblMetazoa" id="XM_011412191.2">
    <property type="protein sequence ID" value="XP_011410493.1"/>
    <property type="gene ID" value="LOC105316906"/>
</dbReference>
<dbReference type="GO" id="GO:0005930">
    <property type="term" value="C:axoneme"/>
    <property type="evidence" value="ECO:0007669"/>
    <property type="project" value="TreeGrafter"/>
</dbReference>
<feature type="region of interest" description="Disordered" evidence="11">
    <location>
        <begin position="122"/>
        <end position="160"/>
    </location>
</feature>
<keyword evidence="7" id="KW-0969">Cilium</keyword>
<keyword evidence="5" id="KW-0963">Cytoplasm</keyword>
<evidence type="ECO:0000256" key="1">
    <source>
        <dbReference type="ARBA" id="ARBA00004138"/>
    </source>
</evidence>
<organism evidence="13 14">
    <name type="scientific">Amphimedon queenslandica</name>
    <name type="common">Sponge</name>
    <dbReference type="NCBI Taxonomy" id="400682"/>
    <lineage>
        <taxon>Eukaryota</taxon>
        <taxon>Metazoa</taxon>
        <taxon>Porifera</taxon>
        <taxon>Demospongiae</taxon>
        <taxon>Heteroscleromorpha</taxon>
        <taxon>Haplosclerida</taxon>
        <taxon>Niphatidae</taxon>
        <taxon>Amphimedon</taxon>
    </lineage>
</organism>
<evidence type="ECO:0000256" key="9">
    <source>
        <dbReference type="ARBA" id="ARBA00031593"/>
    </source>
</evidence>
<keyword evidence="6 10" id="KW-0175">Coiled coil</keyword>
<evidence type="ECO:0000256" key="8">
    <source>
        <dbReference type="ARBA" id="ARBA00023273"/>
    </source>
</evidence>